<evidence type="ECO:0000313" key="1">
    <source>
        <dbReference type="EMBL" id="PNY11114.1"/>
    </source>
</evidence>
<comment type="caution">
    <text evidence="1">The sequence shown here is derived from an EMBL/GenBank/DDBJ whole genome shotgun (WGS) entry which is preliminary data.</text>
</comment>
<name>A0A2K3P750_TRIPR</name>
<dbReference type="AlphaFoldDB" id="A0A2K3P750"/>
<dbReference type="Proteomes" id="UP000236291">
    <property type="component" value="Unassembled WGS sequence"/>
</dbReference>
<protein>
    <submittedName>
        <fullName evidence="1">Uncharacterized protein</fullName>
    </submittedName>
</protein>
<evidence type="ECO:0000313" key="2">
    <source>
        <dbReference type="Proteomes" id="UP000236291"/>
    </source>
</evidence>
<reference evidence="1 2" key="1">
    <citation type="journal article" date="2014" name="Am. J. Bot.">
        <title>Genome assembly and annotation for red clover (Trifolium pratense; Fabaceae).</title>
        <authorList>
            <person name="Istvanek J."/>
            <person name="Jaros M."/>
            <person name="Krenek A."/>
            <person name="Repkova J."/>
        </authorList>
    </citation>
    <scope>NUCLEOTIDE SEQUENCE [LARGE SCALE GENOMIC DNA]</scope>
    <source>
        <strain evidence="2">cv. Tatra</strain>
        <tissue evidence="1">Young leaves</tissue>
    </source>
</reference>
<accession>A0A2K3P750</accession>
<dbReference type="EMBL" id="ASHM01004308">
    <property type="protein sequence ID" value="PNY11114.1"/>
    <property type="molecule type" value="Genomic_DNA"/>
</dbReference>
<gene>
    <name evidence="1" type="ORF">L195_g007713</name>
</gene>
<proteinExistence type="predicted"/>
<sequence length="108" mass="12470">MSAHLQTLYLKKSYTENSFFLSGWSSVVFPSCDSSSINSVHETAESVVFRRSTFVNGILKMFEHPHQLLLESRTYDWESNWGHDKFPFMANASVVLSFNALRHLPWPL</sequence>
<organism evidence="1 2">
    <name type="scientific">Trifolium pratense</name>
    <name type="common">Red clover</name>
    <dbReference type="NCBI Taxonomy" id="57577"/>
    <lineage>
        <taxon>Eukaryota</taxon>
        <taxon>Viridiplantae</taxon>
        <taxon>Streptophyta</taxon>
        <taxon>Embryophyta</taxon>
        <taxon>Tracheophyta</taxon>
        <taxon>Spermatophyta</taxon>
        <taxon>Magnoliopsida</taxon>
        <taxon>eudicotyledons</taxon>
        <taxon>Gunneridae</taxon>
        <taxon>Pentapetalae</taxon>
        <taxon>rosids</taxon>
        <taxon>fabids</taxon>
        <taxon>Fabales</taxon>
        <taxon>Fabaceae</taxon>
        <taxon>Papilionoideae</taxon>
        <taxon>50 kb inversion clade</taxon>
        <taxon>NPAAA clade</taxon>
        <taxon>Hologalegina</taxon>
        <taxon>IRL clade</taxon>
        <taxon>Trifolieae</taxon>
        <taxon>Trifolium</taxon>
    </lineage>
</organism>
<reference evidence="1 2" key="2">
    <citation type="journal article" date="2017" name="Front. Plant Sci.">
        <title>Gene Classification and Mining of Molecular Markers Useful in Red Clover (Trifolium pratense) Breeding.</title>
        <authorList>
            <person name="Istvanek J."/>
            <person name="Dluhosova J."/>
            <person name="Dluhos P."/>
            <person name="Patkova L."/>
            <person name="Nedelnik J."/>
            <person name="Repkova J."/>
        </authorList>
    </citation>
    <scope>NUCLEOTIDE SEQUENCE [LARGE SCALE GENOMIC DNA]</scope>
    <source>
        <strain evidence="2">cv. Tatra</strain>
        <tissue evidence="1">Young leaves</tissue>
    </source>
</reference>